<comment type="caution">
    <text evidence="1">The sequence shown here is derived from an EMBL/GenBank/DDBJ whole genome shotgun (WGS) entry which is preliminary data.</text>
</comment>
<accession>A0A125W545</accession>
<evidence type="ECO:0000313" key="2">
    <source>
        <dbReference type="Proteomes" id="UP000004846"/>
    </source>
</evidence>
<evidence type="ECO:0000313" key="1">
    <source>
        <dbReference type="EMBL" id="EFM82328.1"/>
    </source>
</evidence>
<dbReference type="RefSeq" id="WP_002402351.1">
    <property type="nucleotide sequence ID" value="NZ_GL454464.1"/>
</dbReference>
<reference evidence="1 2" key="1">
    <citation type="submission" date="2010-07" db="EMBL/GenBank/DDBJ databases">
        <authorList>
            <person name="Sid Ahmed O."/>
        </authorList>
    </citation>
    <scope>NUCLEOTIDE SEQUENCE [LARGE SCALE GENOMIC DNA]</scope>
    <source>
        <strain evidence="1 2">TX4248</strain>
    </source>
</reference>
<name>A0A125W545_ENTFL</name>
<proteinExistence type="predicted"/>
<dbReference type="EMBL" id="AEBR01000067">
    <property type="protein sequence ID" value="EFM82328.1"/>
    <property type="molecule type" value="Genomic_DNA"/>
</dbReference>
<dbReference type="HOGENOM" id="CLU_061766_0_0_9"/>
<dbReference type="AlphaFoldDB" id="A0A125W545"/>
<dbReference type="Proteomes" id="UP000004846">
    <property type="component" value="Unassembled WGS sequence"/>
</dbReference>
<protein>
    <recommendedName>
        <fullName evidence="3">Phage nucleotide-binding protein</fullName>
    </recommendedName>
</protein>
<organism evidence="1 2">
    <name type="scientific">Enterococcus faecalis TX4248</name>
    <dbReference type="NCBI Taxonomy" id="749495"/>
    <lineage>
        <taxon>Bacteria</taxon>
        <taxon>Bacillati</taxon>
        <taxon>Bacillota</taxon>
        <taxon>Bacilli</taxon>
        <taxon>Lactobacillales</taxon>
        <taxon>Enterococcaceae</taxon>
        <taxon>Enterococcus</taxon>
    </lineage>
</organism>
<dbReference type="InterPro" id="IPR027417">
    <property type="entry name" value="P-loop_NTPase"/>
</dbReference>
<dbReference type="Pfam" id="PF13479">
    <property type="entry name" value="AAA_24"/>
    <property type="match status" value="1"/>
</dbReference>
<evidence type="ECO:0008006" key="3">
    <source>
        <dbReference type="Google" id="ProtNLM"/>
    </source>
</evidence>
<gene>
    <name evidence="1" type="ORF">HMPREF9498_02055</name>
</gene>
<dbReference type="SUPFAM" id="SSF52540">
    <property type="entry name" value="P-loop containing nucleoside triphosphate hydrolases"/>
    <property type="match status" value="1"/>
</dbReference>
<sequence>MNITRGVIAKAQKSVIYGPEGIGKSTLAAEFPDPLFIDTEGSTNNMNVARMDKPTSWSMLMQQVEFVKQTMPCKTLVIDTADWAERLCIEFITSSANKTSITQFGYGEGFIKLEEEFGRFLNKLSDLTELGINVVLTAHAKIVKFEQPDEMGAYDRWELKLGNKTTAKTASITKEWGDMVLFCNYKTLSIAADDKGSKFKGQGGKRVIYTTHHPAWDAKNRFSLPDEMDMSFAGLAHIFAPKNPLPVQQPVMEPQAQENHQELQSEPQVQSINDSSVDYTGIPQNLVDLMKANNVLPEEIMAATESKGYYPTGTPIQNYDLGYIDGVLVAAWPDVFAMIQEIRKQKVN</sequence>